<dbReference type="RefSeq" id="WP_166193257.1">
    <property type="nucleotide sequence ID" value="NZ_CP049811.1"/>
</dbReference>
<name>A0A6G7VP47_9RHOB</name>
<evidence type="ECO:0000313" key="1">
    <source>
        <dbReference type="EMBL" id="QIK41791.1"/>
    </source>
</evidence>
<evidence type="ECO:0000313" key="2">
    <source>
        <dbReference type="Proteomes" id="UP000500791"/>
    </source>
</evidence>
<keyword evidence="2" id="KW-1185">Reference proteome</keyword>
<sequence>MRFLTVLTVVALGGCTFGEATGLYDLPEETPIALQDAAYPELLTQQQIAERGIAPLTSAEQAVELASADALSRRAADVLQEEADRIQARAGALLSTAGSLDKTGPGLTPSGRALLARAARLRARAS</sequence>
<proteinExistence type="predicted"/>
<dbReference type="Proteomes" id="UP000500791">
    <property type="component" value="Chromosome"/>
</dbReference>
<gene>
    <name evidence="1" type="ORF">G8E03_14130</name>
</gene>
<dbReference type="PROSITE" id="PS51257">
    <property type="entry name" value="PROKAR_LIPOPROTEIN"/>
    <property type="match status" value="1"/>
</dbReference>
<protein>
    <submittedName>
        <fullName evidence="1">Uncharacterized protein</fullName>
    </submittedName>
</protein>
<dbReference type="EMBL" id="CP049811">
    <property type="protein sequence ID" value="QIK41791.1"/>
    <property type="molecule type" value="Genomic_DNA"/>
</dbReference>
<reference evidence="1 2" key="1">
    <citation type="submission" date="2020-03" db="EMBL/GenBank/DDBJ databases">
        <title>Complete genome sequence of Monaibacterium sp. ALG8 with diverse plasmids.</title>
        <authorList>
            <person name="Sun C."/>
        </authorList>
    </citation>
    <scope>NUCLEOTIDE SEQUENCE [LARGE SCALE GENOMIC DNA]</scope>
    <source>
        <strain evidence="1 2">ALG8</strain>
    </source>
</reference>
<dbReference type="AlphaFoldDB" id="A0A6G7VP47"/>
<dbReference type="KEGG" id="mon:G8E03_14130"/>
<accession>A0A6G7VP47</accession>
<organism evidence="1 2">
    <name type="scientific">Pontivivens nitratireducens</name>
    <dbReference type="NCBI Taxonomy" id="2758038"/>
    <lineage>
        <taxon>Bacteria</taxon>
        <taxon>Pseudomonadati</taxon>
        <taxon>Pseudomonadota</taxon>
        <taxon>Alphaproteobacteria</taxon>
        <taxon>Rhodobacterales</taxon>
        <taxon>Paracoccaceae</taxon>
        <taxon>Pontivivens</taxon>
    </lineage>
</organism>